<evidence type="ECO:0000256" key="11">
    <source>
        <dbReference type="ARBA" id="ARBA00022932"/>
    </source>
</evidence>
<evidence type="ECO:0000256" key="13">
    <source>
        <dbReference type="ARBA" id="ARBA00023204"/>
    </source>
</evidence>
<evidence type="ECO:0000256" key="1">
    <source>
        <dbReference type="ARBA" id="ARBA00007705"/>
    </source>
</evidence>
<gene>
    <name evidence="16 21" type="primary">polA</name>
    <name evidence="21" type="ORF">H6G68_13045</name>
</gene>
<evidence type="ECO:0000256" key="4">
    <source>
        <dbReference type="ARBA" id="ARBA00022679"/>
    </source>
</evidence>
<dbReference type="Gene3D" id="1.20.1060.10">
    <property type="entry name" value="Taq DNA Polymerase, Chain T, domain 4"/>
    <property type="match status" value="1"/>
</dbReference>
<keyword evidence="9 16" id="KW-0378">Hydrolase</keyword>
<evidence type="ECO:0000256" key="2">
    <source>
        <dbReference type="ARBA" id="ARBA00012417"/>
    </source>
</evidence>
<dbReference type="SUPFAM" id="SSF47807">
    <property type="entry name" value="5' to 3' exonuclease, C-terminal subdomain"/>
    <property type="match status" value="1"/>
</dbReference>
<evidence type="ECO:0000256" key="6">
    <source>
        <dbReference type="ARBA" id="ARBA00022705"/>
    </source>
</evidence>
<evidence type="ECO:0000256" key="9">
    <source>
        <dbReference type="ARBA" id="ARBA00022801"/>
    </source>
</evidence>
<organism evidence="21 22">
    <name type="scientific">Anabaena catenula FACHB-362</name>
    <dbReference type="NCBI Taxonomy" id="2692877"/>
    <lineage>
        <taxon>Bacteria</taxon>
        <taxon>Bacillati</taxon>
        <taxon>Cyanobacteriota</taxon>
        <taxon>Cyanophyceae</taxon>
        <taxon>Nostocales</taxon>
        <taxon>Nostocaceae</taxon>
        <taxon>Anabaena</taxon>
    </lineage>
</organism>
<dbReference type="InterPro" id="IPR036397">
    <property type="entry name" value="RNaseH_sf"/>
</dbReference>
<dbReference type="GO" id="GO:0003887">
    <property type="term" value="F:DNA-directed DNA polymerase activity"/>
    <property type="evidence" value="ECO:0007669"/>
    <property type="project" value="UniProtKB-EC"/>
</dbReference>
<dbReference type="InterPro" id="IPR012337">
    <property type="entry name" value="RNaseH-like_sf"/>
</dbReference>
<keyword evidence="6 16" id="KW-0235">DNA replication</keyword>
<dbReference type="Pfam" id="PF01612">
    <property type="entry name" value="DNA_pol_A_exo1"/>
    <property type="match status" value="1"/>
</dbReference>
<dbReference type="InterPro" id="IPR002421">
    <property type="entry name" value="5-3_exonuclease"/>
</dbReference>
<dbReference type="RefSeq" id="WP_190907036.1">
    <property type="nucleotide sequence ID" value="NZ_JACJTQ010000017.1"/>
</dbReference>
<evidence type="ECO:0000256" key="15">
    <source>
        <dbReference type="NCBIfam" id="TIGR00593"/>
    </source>
</evidence>
<evidence type="ECO:0000259" key="18">
    <source>
        <dbReference type="SMART" id="SM00474"/>
    </source>
</evidence>
<name>A0ABR8J4Z2_9NOST</name>
<dbReference type="PANTHER" id="PTHR10133:SF27">
    <property type="entry name" value="DNA POLYMERASE NU"/>
    <property type="match status" value="1"/>
</dbReference>
<evidence type="ECO:0000259" key="20">
    <source>
        <dbReference type="SMART" id="SM00482"/>
    </source>
</evidence>
<feature type="domain" description="5'-3' exonuclease" evidence="19">
    <location>
        <begin position="18"/>
        <end position="289"/>
    </location>
</feature>
<dbReference type="PANTHER" id="PTHR10133">
    <property type="entry name" value="DNA POLYMERASE I"/>
    <property type="match status" value="1"/>
</dbReference>
<keyword evidence="8 16" id="KW-0227">DNA damage</keyword>
<keyword evidence="5 16" id="KW-0548">Nucleotidyltransferase</keyword>
<dbReference type="InterPro" id="IPR029060">
    <property type="entry name" value="PIN-like_dom_sf"/>
</dbReference>
<dbReference type="InterPro" id="IPR043502">
    <property type="entry name" value="DNA/RNA_pol_sf"/>
</dbReference>
<evidence type="ECO:0000313" key="22">
    <source>
        <dbReference type="Proteomes" id="UP000660381"/>
    </source>
</evidence>
<dbReference type="InterPro" id="IPR036279">
    <property type="entry name" value="5-3_exonuclease_C_sf"/>
</dbReference>
<evidence type="ECO:0000256" key="17">
    <source>
        <dbReference type="SAM" id="Coils"/>
    </source>
</evidence>
<dbReference type="Pfam" id="PF01367">
    <property type="entry name" value="5_3_exonuc"/>
    <property type="match status" value="1"/>
</dbReference>
<dbReference type="CDD" id="cd08637">
    <property type="entry name" value="DNA_pol_A_pol_I_C"/>
    <property type="match status" value="1"/>
</dbReference>
<dbReference type="Proteomes" id="UP000660381">
    <property type="component" value="Unassembled WGS sequence"/>
</dbReference>
<dbReference type="InterPro" id="IPR002562">
    <property type="entry name" value="3'-5'_exonuclease_dom"/>
</dbReference>
<dbReference type="SMART" id="SM00279">
    <property type="entry name" value="HhH2"/>
    <property type="match status" value="1"/>
</dbReference>
<dbReference type="SUPFAM" id="SSF88723">
    <property type="entry name" value="PIN domain-like"/>
    <property type="match status" value="1"/>
</dbReference>
<keyword evidence="13 16" id="KW-0234">DNA repair</keyword>
<accession>A0ABR8J4Z2</accession>
<keyword evidence="22" id="KW-1185">Reference proteome</keyword>
<dbReference type="NCBIfam" id="NF004397">
    <property type="entry name" value="PRK05755.1"/>
    <property type="match status" value="1"/>
</dbReference>
<protein>
    <recommendedName>
        <fullName evidence="3 15">DNA polymerase I</fullName>
        <ecNumber evidence="2 15">2.7.7.7</ecNumber>
    </recommendedName>
</protein>
<dbReference type="Pfam" id="PF00476">
    <property type="entry name" value="DNA_pol_A"/>
    <property type="match status" value="1"/>
</dbReference>
<keyword evidence="17" id="KW-0175">Coiled coil</keyword>
<comment type="similarity">
    <text evidence="1 16">Belongs to the DNA polymerase type-A family.</text>
</comment>
<dbReference type="SMART" id="SM00474">
    <property type="entry name" value="35EXOc"/>
    <property type="match status" value="1"/>
</dbReference>
<dbReference type="SMART" id="SM00475">
    <property type="entry name" value="53EXOc"/>
    <property type="match status" value="1"/>
</dbReference>
<proteinExistence type="inferred from homology"/>
<dbReference type="InterPro" id="IPR018320">
    <property type="entry name" value="DNA_polymerase_1"/>
</dbReference>
<dbReference type="Gene3D" id="1.10.150.20">
    <property type="entry name" value="5' to 3' exonuclease, C-terminal subdomain"/>
    <property type="match status" value="2"/>
</dbReference>
<dbReference type="CDD" id="cd09898">
    <property type="entry name" value="H3TH_53EXO"/>
    <property type="match status" value="1"/>
</dbReference>
<keyword evidence="11 16" id="KW-0239">DNA-directed DNA polymerase</keyword>
<dbReference type="SUPFAM" id="SSF53098">
    <property type="entry name" value="Ribonuclease H-like"/>
    <property type="match status" value="1"/>
</dbReference>
<comment type="function">
    <text evidence="16">In addition to polymerase activity, this DNA polymerase exhibits 3'-5' and 5'-3' exonuclease activity.</text>
</comment>
<evidence type="ECO:0000256" key="3">
    <source>
        <dbReference type="ARBA" id="ARBA00020311"/>
    </source>
</evidence>
<evidence type="ECO:0000256" key="7">
    <source>
        <dbReference type="ARBA" id="ARBA00022722"/>
    </source>
</evidence>
<dbReference type="PRINTS" id="PR00868">
    <property type="entry name" value="DNAPOLI"/>
</dbReference>
<dbReference type="Gene3D" id="3.30.420.10">
    <property type="entry name" value="Ribonuclease H-like superfamily/Ribonuclease H"/>
    <property type="match status" value="1"/>
</dbReference>
<dbReference type="CDD" id="cd06139">
    <property type="entry name" value="DNA_polA_I_Ecoli_like_exo"/>
    <property type="match status" value="1"/>
</dbReference>
<evidence type="ECO:0000256" key="5">
    <source>
        <dbReference type="ARBA" id="ARBA00022695"/>
    </source>
</evidence>
<dbReference type="InterPro" id="IPR008918">
    <property type="entry name" value="HhH2"/>
</dbReference>
<evidence type="ECO:0000259" key="19">
    <source>
        <dbReference type="SMART" id="SM00475"/>
    </source>
</evidence>
<dbReference type="EC" id="2.7.7.7" evidence="2 15"/>
<comment type="catalytic activity">
    <reaction evidence="14 16">
        <text>DNA(n) + a 2'-deoxyribonucleoside 5'-triphosphate = DNA(n+1) + diphosphate</text>
        <dbReference type="Rhea" id="RHEA:22508"/>
        <dbReference type="Rhea" id="RHEA-COMP:17339"/>
        <dbReference type="Rhea" id="RHEA-COMP:17340"/>
        <dbReference type="ChEBI" id="CHEBI:33019"/>
        <dbReference type="ChEBI" id="CHEBI:61560"/>
        <dbReference type="ChEBI" id="CHEBI:173112"/>
        <dbReference type="EC" id="2.7.7.7"/>
    </reaction>
</comment>
<dbReference type="Pfam" id="PF02739">
    <property type="entry name" value="5_3_exonuc_N"/>
    <property type="match status" value="1"/>
</dbReference>
<feature type="domain" description="3'-5' exonuclease" evidence="18">
    <location>
        <begin position="364"/>
        <end position="550"/>
    </location>
</feature>
<evidence type="ECO:0000256" key="12">
    <source>
        <dbReference type="ARBA" id="ARBA00023125"/>
    </source>
</evidence>
<dbReference type="EMBL" id="JACJTQ010000017">
    <property type="protein sequence ID" value="MBD2692673.1"/>
    <property type="molecule type" value="Genomic_DNA"/>
</dbReference>
<feature type="coiled-coil region" evidence="17">
    <location>
        <begin position="582"/>
        <end position="609"/>
    </location>
</feature>
<keyword evidence="12 16" id="KW-0238">DNA-binding</keyword>
<dbReference type="SUPFAM" id="SSF56672">
    <property type="entry name" value="DNA/RNA polymerases"/>
    <property type="match status" value="1"/>
</dbReference>
<dbReference type="Gene3D" id="3.40.50.1010">
    <property type="entry name" value="5'-nuclease"/>
    <property type="match status" value="1"/>
</dbReference>
<dbReference type="InterPro" id="IPR001098">
    <property type="entry name" value="DNA-dir_DNA_pol_A_palm_dom"/>
</dbReference>
<dbReference type="InterPro" id="IPR002298">
    <property type="entry name" value="DNA_polymerase_A"/>
</dbReference>
<dbReference type="CDD" id="cd09859">
    <property type="entry name" value="PIN_53EXO"/>
    <property type="match status" value="1"/>
</dbReference>
<dbReference type="InterPro" id="IPR020045">
    <property type="entry name" value="DNA_polI_H3TH"/>
</dbReference>
<sequence>MSKHSVNQLISDSPTTTSPTIILVDGHSLAFRSYFAFAKGKNGGLRTKAGIPTSVCFGFLKCLLEVITTQQPQAIAVAFDLKLPTFRHEADNTYKAGRAETPEDFIPDLANLQELLNGFNLPVLTAPGYEADDILGTLAQKAAAVGYRVKILSGDKDLFQLIDADKGITVLNFSPEALKRSTNSITEFRAEQVQEKLGILPTQIVDFKALCGDKSDNIPGVKGIGEKTAVKLLNTYNSLDNVYDSLTELQGTIKEKLINGKENAFHSRYLAQIIVDVPIEVDLEDCKLTGFNSSVLTPILEKLEFNNFLDKINELQLKFGGQVESTPKADKPEIKNIDEDHDLWFFSAADTTEAKKQTASPIQPHIINTEAKLIELVNLLKTFTNPEIPVAWDTETTALEPRDADLVGIGCCWGKEPDEVAYIPLNHKYGYSLSQDLVLEALRPILESADYPKSLQNAKFDRLIFKCQGINLAGVVFDTMLASYLINPDSSHNLSDLSQRYLGLIATSYLDLVPKGKTIADIDIPAVADYCGMDVYSTFGLVPKLREELEKTPALSKLLKEVEQPLEAVLAEMEYTGVRINSDYLQELSQQLETELAKLEITATEIAGEKFNLGSPKQMSHILFEKLGLSTKYSRKIQTGYSTDAATLEKLQEVDESGFVDAIQEYRTLSKLKSTYVDALPVLVHPKSQRLHTDFNQAATSTGRLSSSNPNLQNIPIRTAFSRQIRKAFLPESGWLMVAADYSQIELRILAHLSQEPILLQAYQQNEDIHTVTAKLVFEKEEVTSEERRFAKTINFGVIYGMGSLKFARSTGVDKANANEFIKRFNERYPQVFKYLEGVKKQAISQGYVETILGRRRYFDFTSNSLRDLKNRNIEDIDLSKLKNLGAYDAGLLRSAANAPIQGSSADIIKIAMVQLHEVLKDYQARLLLQVHDELVFEVPPQEWEELQLQIKSVMENAVSLSVPLLVDVRAGENWMETK</sequence>
<dbReference type="Gene3D" id="3.30.70.370">
    <property type="match status" value="1"/>
</dbReference>
<keyword evidence="4 16" id="KW-0808">Transferase</keyword>
<reference evidence="21 22" key="1">
    <citation type="journal article" date="2020" name="ISME J.">
        <title>Comparative genomics reveals insights into cyanobacterial evolution and habitat adaptation.</title>
        <authorList>
            <person name="Chen M.Y."/>
            <person name="Teng W.K."/>
            <person name="Zhao L."/>
            <person name="Hu C.X."/>
            <person name="Zhou Y.K."/>
            <person name="Han B.P."/>
            <person name="Song L.R."/>
            <person name="Shu W.S."/>
        </authorList>
    </citation>
    <scope>NUCLEOTIDE SEQUENCE [LARGE SCALE GENOMIC DNA]</scope>
    <source>
        <strain evidence="21 22">FACHB-362</strain>
    </source>
</reference>
<evidence type="ECO:0000256" key="8">
    <source>
        <dbReference type="ARBA" id="ARBA00022763"/>
    </source>
</evidence>
<keyword evidence="10 16" id="KW-0269">Exonuclease</keyword>
<dbReference type="InterPro" id="IPR020046">
    <property type="entry name" value="5-3_exonucl_a-hlix_arch_N"/>
</dbReference>
<evidence type="ECO:0000256" key="14">
    <source>
        <dbReference type="ARBA" id="ARBA00049244"/>
    </source>
</evidence>
<feature type="domain" description="DNA-directed DNA polymerase family A palm" evidence="20">
    <location>
        <begin position="722"/>
        <end position="943"/>
    </location>
</feature>
<evidence type="ECO:0000256" key="10">
    <source>
        <dbReference type="ARBA" id="ARBA00022839"/>
    </source>
</evidence>
<evidence type="ECO:0000313" key="21">
    <source>
        <dbReference type="EMBL" id="MBD2692673.1"/>
    </source>
</evidence>
<dbReference type="SMART" id="SM00482">
    <property type="entry name" value="POLAc"/>
    <property type="match status" value="1"/>
</dbReference>
<comment type="caution">
    <text evidence="21">The sequence shown here is derived from an EMBL/GenBank/DDBJ whole genome shotgun (WGS) entry which is preliminary data.</text>
</comment>
<evidence type="ECO:0000256" key="16">
    <source>
        <dbReference type="RuleBase" id="RU004460"/>
    </source>
</evidence>
<dbReference type="NCBIfam" id="TIGR00593">
    <property type="entry name" value="pola"/>
    <property type="match status" value="1"/>
</dbReference>
<keyword evidence="7" id="KW-0540">Nuclease</keyword>